<dbReference type="InterPro" id="IPR050951">
    <property type="entry name" value="Retrovirus_Pol_polyprotein"/>
</dbReference>
<name>A0A6L2MZS1_TANCI</name>
<comment type="caution">
    <text evidence="10">The sequence shown here is derived from an EMBL/GenBank/DDBJ whole genome shotgun (WGS) entry which is preliminary data.</text>
</comment>
<evidence type="ECO:0000256" key="3">
    <source>
        <dbReference type="ARBA" id="ARBA00022695"/>
    </source>
</evidence>
<dbReference type="InterPro" id="IPR041373">
    <property type="entry name" value="RT_RNaseH"/>
</dbReference>
<accession>A0A6L2MZS1</accession>
<feature type="region of interest" description="Disordered" evidence="8">
    <location>
        <begin position="754"/>
        <end position="795"/>
    </location>
</feature>
<dbReference type="InterPro" id="IPR043502">
    <property type="entry name" value="DNA/RNA_pol_sf"/>
</dbReference>
<dbReference type="GO" id="GO:0003676">
    <property type="term" value="F:nucleic acid binding"/>
    <property type="evidence" value="ECO:0007669"/>
    <property type="project" value="InterPro"/>
</dbReference>
<feature type="domain" description="Integrase catalytic" evidence="9">
    <location>
        <begin position="1408"/>
        <end position="1578"/>
    </location>
</feature>
<dbReference type="Gene3D" id="3.10.10.10">
    <property type="entry name" value="HIV Type 1 Reverse Transcriptase, subunit A, domain 1"/>
    <property type="match status" value="1"/>
</dbReference>
<keyword evidence="4" id="KW-0540">Nuclease</keyword>
<dbReference type="PROSITE" id="PS50994">
    <property type="entry name" value="INTEGRASE"/>
    <property type="match status" value="1"/>
</dbReference>
<evidence type="ECO:0000259" key="9">
    <source>
        <dbReference type="PROSITE" id="PS50994"/>
    </source>
</evidence>
<dbReference type="GO" id="GO:0004519">
    <property type="term" value="F:endonuclease activity"/>
    <property type="evidence" value="ECO:0007669"/>
    <property type="project" value="UniProtKB-KW"/>
</dbReference>
<evidence type="ECO:0000256" key="5">
    <source>
        <dbReference type="ARBA" id="ARBA00022759"/>
    </source>
</evidence>
<sequence>MDPNSSLGKNYLGDDVIEISSDKVEGLGDWTSLEYQDTAGSKGKKVTKALSFYKMETNEVSERYIAPCFMNGLEAYDGEINLAFEENLLSNEYVKLCLDYKVKKRQKLVKKELIVALKGELYFVKFIINPEEDDVELGVILGRSFMRLAKGIVDFGNGVITIYPKSDPFEDDFEKTEKKEVRPVIKTVAYHDKYKKILDEIWKDKVELDGKIVKEEEEAVKRIKGEALKEKDDPGAEFECSSLLQRFGYDYTYGFDQLWSRLIPEDPQPGAPRVGIPRPPRASMHDLYQVVFEHMAGVYSVPLQGAYNPPGYAQPQYDQYYHQYPPPPLCMQTRSSSRLISNPSSNPTPSTNPNPKGRNRRRSKQRIEEFNIDELSPLIVMMADQRTMAQLLQAPTEGYEDAIVVPAITADNFKLKHGLLTLVQNKQFFGHDKEDPHAHIRYFNKITYTLKFPKVPNTFKDLLRTCAHHGFSELHQLVTFYNALNSKDQYSLNFAAGGNFLDKMPRECLAITESKSKVRYSRNKPVVAKVSMNNSTSGISPDVAEFKKSQNQAPATVKAVRESCVTCRGAHSYCNYPATDSNVYHDNIQEFISQASAVNYNKGNTSYRPPMMSNQIRPPGFPPVPNNKNVQLNQRNNQNYFIQKQNRGNNFNHGPIYQPSVLQPPAYQAPAYQALAPQTQGVSKEDFSAYVKVNDTVMRNMQTQDTLPSNTIANPRSDLKAITTQSDVSYDGLQIPPSTSFLPKVVENEPEVTKDTVHPTNNESTEDVQPQVIQSESEPVISPTNEPVISPVSAPRPNLRPLIPYPLRMQDQKLRDKANDQQLVDHSISCPVGVAEDVYVKVGSFHFLADFVVIYFDADPRVPLILGRSFLKTERALIDVFKGELTLYVGKEAITFNLDQTSRYSANYSDMTAKRIDVIDMACEEYSQEVLEVDAFLAIEDDPTSPKVDQSYLDPEGDILLLEAFLNDDPSLPPPTQGNYLPKVRKELKICEAKSDKSSIDEPPEVQLKDLPPYLKYAFLEGDDKLPVIISKDLSMEEKTTLIMVLKSHKRAITWKLSDIKGIDPEFCTHKLLIEEDFEPTVQHQRRVNPKIHDVIKQEVLKLLDAGLTYPISDRPWVSPIHCVPKKGGFTVVENEDNELILTRLVTGWRVCIDYRKLNEATRKDHFPLPFMDQMLERLAGNQYYCFLDGFFGYFQIPIDLKDQEKTTFTSPYETFAYRRMPFGLCNAPGTFQRCMAIFYDMIEKTMEVFMDDFLVFENSFQSCLFHLKRMLKRIQHTTTKKKMLAVVYAFEKFRSYLIMNKGIVYTDHSALKYLFAKKDSKARLLRWVLFLQEFTFKVIDTKGAENLAADHLSRLENPHQNVLDPKKINESFPLETLNLVSTHGNSSTSWFANFTNYHAGNFVVNGMSSQQKSKFFKDVKHYLWDDPFLFKNCADQVIRRGNKYILVAVDYLSKWVEAKALPTNDARVVCKFLKNLFARFGTPRAIINDRGTHLCNDQFAKVMQKFGVTRRLATPYHPQTSGQVEVSNRGLKRILERTVGENRTSWSNKLDDALWAFRTAHNTPIGCTPYKLVYGKACHLPIELEHKAYWALKHANFDLKLAGDHRKVQLNELKELCDQAYENSLIYKEKTKRLHDSKIKDRVFNIGDKVLLLSPK</sequence>
<dbReference type="SUPFAM" id="SSF56672">
    <property type="entry name" value="DNA/RNA polymerases"/>
    <property type="match status" value="1"/>
</dbReference>
<evidence type="ECO:0000256" key="8">
    <source>
        <dbReference type="SAM" id="MobiDB-lite"/>
    </source>
</evidence>
<feature type="compositionally biased region" description="Low complexity" evidence="8">
    <location>
        <begin position="334"/>
        <end position="355"/>
    </location>
</feature>
<organism evidence="10">
    <name type="scientific">Tanacetum cinerariifolium</name>
    <name type="common">Dalmatian daisy</name>
    <name type="synonym">Chrysanthemum cinerariifolium</name>
    <dbReference type="NCBI Taxonomy" id="118510"/>
    <lineage>
        <taxon>Eukaryota</taxon>
        <taxon>Viridiplantae</taxon>
        <taxon>Streptophyta</taxon>
        <taxon>Embryophyta</taxon>
        <taxon>Tracheophyta</taxon>
        <taxon>Spermatophyta</taxon>
        <taxon>Magnoliopsida</taxon>
        <taxon>eudicotyledons</taxon>
        <taxon>Gunneridae</taxon>
        <taxon>Pentapetalae</taxon>
        <taxon>asterids</taxon>
        <taxon>campanulids</taxon>
        <taxon>Asterales</taxon>
        <taxon>Asteraceae</taxon>
        <taxon>Asteroideae</taxon>
        <taxon>Anthemideae</taxon>
        <taxon>Anthemidinae</taxon>
        <taxon>Tanacetum</taxon>
    </lineage>
</organism>
<dbReference type="CDD" id="cd01647">
    <property type="entry name" value="RT_LTR"/>
    <property type="match status" value="1"/>
</dbReference>
<dbReference type="InterPro" id="IPR036397">
    <property type="entry name" value="RNaseH_sf"/>
</dbReference>
<dbReference type="GO" id="GO:0015074">
    <property type="term" value="P:DNA integration"/>
    <property type="evidence" value="ECO:0007669"/>
    <property type="project" value="InterPro"/>
</dbReference>
<reference evidence="10" key="1">
    <citation type="journal article" date="2019" name="Sci. Rep.">
        <title>Draft genome of Tanacetum cinerariifolium, the natural source of mosquito coil.</title>
        <authorList>
            <person name="Yamashiro T."/>
            <person name="Shiraishi A."/>
            <person name="Satake H."/>
            <person name="Nakayama K."/>
        </authorList>
    </citation>
    <scope>NUCLEOTIDE SEQUENCE</scope>
</reference>
<dbReference type="InterPro" id="IPR012337">
    <property type="entry name" value="RNaseH-like_sf"/>
</dbReference>
<dbReference type="EC" id="2.7.7.49" evidence="1"/>
<dbReference type="InterPro" id="IPR021109">
    <property type="entry name" value="Peptidase_aspartic_dom_sf"/>
</dbReference>
<evidence type="ECO:0000256" key="1">
    <source>
        <dbReference type="ARBA" id="ARBA00012493"/>
    </source>
</evidence>
<evidence type="ECO:0000256" key="2">
    <source>
        <dbReference type="ARBA" id="ARBA00022679"/>
    </source>
</evidence>
<evidence type="ECO:0000313" key="10">
    <source>
        <dbReference type="EMBL" id="GEU79448.1"/>
    </source>
</evidence>
<protein>
    <recommendedName>
        <fullName evidence="1">RNA-directed DNA polymerase</fullName>
        <ecNumber evidence="1">2.7.7.49</ecNumber>
    </recommendedName>
</protein>
<evidence type="ECO:0000256" key="7">
    <source>
        <dbReference type="ARBA" id="ARBA00022918"/>
    </source>
</evidence>
<feature type="compositionally biased region" description="Polar residues" evidence="8">
    <location>
        <begin position="758"/>
        <end position="787"/>
    </location>
</feature>
<dbReference type="CDD" id="cd09274">
    <property type="entry name" value="RNase_HI_RT_Ty3"/>
    <property type="match status" value="1"/>
</dbReference>
<keyword evidence="7 10" id="KW-0695">RNA-directed DNA polymerase</keyword>
<feature type="region of interest" description="Disordered" evidence="8">
    <location>
        <begin position="332"/>
        <end position="368"/>
    </location>
</feature>
<dbReference type="GO" id="GO:0003964">
    <property type="term" value="F:RNA-directed DNA polymerase activity"/>
    <property type="evidence" value="ECO:0007669"/>
    <property type="project" value="UniProtKB-KW"/>
</dbReference>
<dbReference type="EMBL" id="BKCJ010007873">
    <property type="protein sequence ID" value="GEU79448.1"/>
    <property type="molecule type" value="Genomic_DNA"/>
</dbReference>
<dbReference type="Gene3D" id="3.30.70.270">
    <property type="match status" value="1"/>
</dbReference>
<evidence type="ECO:0000256" key="6">
    <source>
        <dbReference type="ARBA" id="ARBA00022801"/>
    </source>
</evidence>
<proteinExistence type="predicted"/>
<keyword evidence="2" id="KW-0808">Transferase</keyword>
<dbReference type="Pfam" id="PF00665">
    <property type="entry name" value="rve"/>
    <property type="match status" value="1"/>
</dbReference>
<dbReference type="Pfam" id="PF17917">
    <property type="entry name" value="RT_RNaseH"/>
    <property type="match status" value="1"/>
</dbReference>
<dbReference type="Gene3D" id="2.40.70.10">
    <property type="entry name" value="Acid Proteases"/>
    <property type="match status" value="1"/>
</dbReference>
<dbReference type="InterPro" id="IPR000477">
    <property type="entry name" value="RT_dom"/>
</dbReference>
<keyword evidence="5" id="KW-0255">Endonuclease</keyword>
<dbReference type="Pfam" id="PF00078">
    <property type="entry name" value="RVT_1"/>
    <property type="match status" value="1"/>
</dbReference>
<dbReference type="InterPro" id="IPR043128">
    <property type="entry name" value="Rev_trsase/Diguanyl_cyclase"/>
</dbReference>
<dbReference type="SUPFAM" id="SSF53098">
    <property type="entry name" value="Ribonuclease H-like"/>
    <property type="match status" value="1"/>
</dbReference>
<dbReference type="PANTHER" id="PTHR37984:SF5">
    <property type="entry name" value="PROTEIN NYNRIN-LIKE"/>
    <property type="match status" value="1"/>
</dbReference>
<dbReference type="Gene3D" id="3.30.420.10">
    <property type="entry name" value="Ribonuclease H-like superfamily/Ribonuclease H"/>
    <property type="match status" value="1"/>
</dbReference>
<evidence type="ECO:0000256" key="4">
    <source>
        <dbReference type="ARBA" id="ARBA00022722"/>
    </source>
</evidence>
<dbReference type="InterPro" id="IPR001584">
    <property type="entry name" value="Integrase_cat-core"/>
</dbReference>
<dbReference type="PANTHER" id="PTHR37984">
    <property type="entry name" value="PROTEIN CBG26694"/>
    <property type="match status" value="1"/>
</dbReference>
<keyword evidence="3" id="KW-0548">Nucleotidyltransferase</keyword>
<dbReference type="GO" id="GO:0016787">
    <property type="term" value="F:hydrolase activity"/>
    <property type="evidence" value="ECO:0007669"/>
    <property type="project" value="UniProtKB-KW"/>
</dbReference>
<gene>
    <name evidence="10" type="ORF">Tci_051426</name>
</gene>
<keyword evidence="6" id="KW-0378">Hydrolase</keyword>